<protein>
    <recommendedName>
        <fullName evidence="1">Transcription factor TFIIIC triple barrel domain-containing protein</fullName>
    </recommendedName>
</protein>
<comment type="caution">
    <text evidence="2">The sequence shown here is derived from an EMBL/GenBank/DDBJ whole genome shotgun (WGS) entry which is preliminary data.</text>
</comment>
<feature type="domain" description="Transcription factor TFIIIC triple barrel" evidence="1">
    <location>
        <begin position="16"/>
        <end position="106"/>
    </location>
</feature>
<dbReference type="Proteomes" id="UP001448207">
    <property type="component" value="Unassembled WGS sequence"/>
</dbReference>
<evidence type="ECO:0000313" key="2">
    <source>
        <dbReference type="EMBL" id="KAL0090483.1"/>
    </source>
</evidence>
<dbReference type="Pfam" id="PF10419">
    <property type="entry name" value="TFIIIC_sub6"/>
    <property type="match status" value="1"/>
</dbReference>
<dbReference type="EMBL" id="JBCLYO010000004">
    <property type="protein sequence ID" value="KAL0090483.1"/>
    <property type="molecule type" value="Genomic_DNA"/>
</dbReference>
<accession>A0ABR3B5H1</accession>
<proteinExistence type="predicted"/>
<name>A0ABR3B5H1_PHYBL</name>
<reference evidence="2 3" key="1">
    <citation type="submission" date="2024-04" db="EMBL/GenBank/DDBJ databases">
        <title>Symmetric and asymmetric DNA N6-adenine methylation regulates different biological responses in Mucorales.</title>
        <authorList>
            <consortium name="Lawrence Berkeley National Laboratory"/>
            <person name="Lax C."/>
            <person name="Mondo S.J."/>
            <person name="Osorio-Concepcion M."/>
            <person name="Muszewska A."/>
            <person name="Corrochano-Luque M."/>
            <person name="Gutierrez G."/>
            <person name="Riley R."/>
            <person name="Lipzen A."/>
            <person name="Guo J."/>
            <person name="Hundley H."/>
            <person name="Amirebrahimi M."/>
            <person name="Ng V."/>
            <person name="Lorenzo-Gutierrez D."/>
            <person name="Binder U."/>
            <person name="Yang J."/>
            <person name="Song Y."/>
            <person name="Canovas D."/>
            <person name="Navarro E."/>
            <person name="Freitag M."/>
            <person name="Gabaldon T."/>
            <person name="Grigoriev I.V."/>
            <person name="Corrochano L.M."/>
            <person name="Nicolas F.E."/>
            <person name="Garre V."/>
        </authorList>
    </citation>
    <scope>NUCLEOTIDE SEQUENCE [LARGE SCALE GENOMIC DNA]</scope>
    <source>
        <strain evidence="2 3">L51</strain>
    </source>
</reference>
<evidence type="ECO:0000313" key="3">
    <source>
        <dbReference type="Proteomes" id="UP001448207"/>
    </source>
</evidence>
<gene>
    <name evidence="2" type="ORF">J3Q64DRAFT_1410959</name>
</gene>
<dbReference type="InterPro" id="IPR019481">
    <property type="entry name" value="TFIIIC_triple_barrel"/>
</dbReference>
<organism evidence="2 3">
    <name type="scientific">Phycomyces blakesleeanus</name>
    <dbReference type="NCBI Taxonomy" id="4837"/>
    <lineage>
        <taxon>Eukaryota</taxon>
        <taxon>Fungi</taxon>
        <taxon>Fungi incertae sedis</taxon>
        <taxon>Mucoromycota</taxon>
        <taxon>Mucoromycotina</taxon>
        <taxon>Mucoromycetes</taxon>
        <taxon>Mucorales</taxon>
        <taxon>Phycomycetaceae</taxon>
        <taxon>Phycomyces</taxon>
    </lineage>
</organism>
<dbReference type="Gene3D" id="2.60.40.4370">
    <property type="match status" value="1"/>
</dbReference>
<keyword evidence="3" id="KW-1185">Reference proteome</keyword>
<evidence type="ECO:0000259" key="1">
    <source>
        <dbReference type="Pfam" id="PF10419"/>
    </source>
</evidence>
<sequence>MDVGSDCKADVIASMAKANGGARITDLEADTVYFQAGPYFFVGALDETVGETMVFEVEESKFENTGLFPLLNSMKYNNEENQKLAHIKTTFKCKTTRVLMMDRIEIANQETQNGEKSIEHMDIDQQNEGPQFDGLGNALLTEDN</sequence>